<protein>
    <submittedName>
        <fullName evidence="1">Uncharacterized protein</fullName>
    </submittedName>
</protein>
<dbReference type="Proteomes" id="UP000886653">
    <property type="component" value="Unassembled WGS sequence"/>
</dbReference>
<name>A0A9P6T8N3_9BASI</name>
<evidence type="ECO:0000313" key="1">
    <source>
        <dbReference type="EMBL" id="KAG0143181.1"/>
    </source>
</evidence>
<reference evidence="1" key="1">
    <citation type="submission" date="2013-11" db="EMBL/GenBank/DDBJ databases">
        <title>Genome sequence of the fusiform rust pathogen reveals effectors for host alternation and coevolution with pine.</title>
        <authorList>
            <consortium name="DOE Joint Genome Institute"/>
            <person name="Smith K."/>
            <person name="Pendleton A."/>
            <person name="Kubisiak T."/>
            <person name="Anderson C."/>
            <person name="Salamov A."/>
            <person name="Aerts A."/>
            <person name="Riley R."/>
            <person name="Clum A."/>
            <person name="Lindquist E."/>
            <person name="Ence D."/>
            <person name="Campbell M."/>
            <person name="Kronenberg Z."/>
            <person name="Feau N."/>
            <person name="Dhillon B."/>
            <person name="Hamelin R."/>
            <person name="Burleigh J."/>
            <person name="Smith J."/>
            <person name="Yandell M."/>
            <person name="Nelson C."/>
            <person name="Grigoriev I."/>
            <person name="Davis J."/>
        </authorList>
    </citation>
    <scope>NUCLEOTIDE SEQUENCE</scope>
    <source>
        <strain evidence="1">G11</strain>
    </source>
</reference>
<accession>A0A9P6T8N3</accession>
<proteinExistence type="predicted"/>
<dbReference type="AlphaFoldDB" id="A0A9P6T8N3"/>
<sequence length="52" mass="6056">MLTVPTLKLRASDCARTKDLEVSTLWDKVRVESKQKKKYLLRGRGTVRYETS</sequence>
<dbReference type="EMBL" id="MU167326">
    <property type="protein sequence ID" value="KAG0143181.1"/>
    <property type="molecule type" value="Genomic_DNA"/>
</dbReference>
<gene>
    <name evidence="1" type="ORF">CROQUDRAFT_661580</name>
</gene>
<keyword evidence="2" id="KW-1185">Reference proteome</keyword>
<comment type="caution">
    <text evidence="1">The sequence shown here is derived from an EMBL/GenBank/DDBJ whole genome shotgun (WGS) entry which is preliminary data.</text>
</comment>
<evidence type="ECO:0000313" key="2">
    <source>
        <dbReference type="Proteomes" id="UP000886653"/>
    </source>
</evidence>
<organism evidence="1 2">
    <name type="scientific">Cronartium quercuum f. sp. fusiforme G11</name>
    <dbReference type="NCBI Taxonomy" id="708437"/>
    <lineage>
        <taxon>Eukaryota</taxon>
        <taxon>Fungi</taxon>
        <taxon>Dikarya</taxon>
        <taxon>Basidiomycota</taxon>
        <taxon>Pucciniomycotina</taxon>
        <taxon>Pucciniomycetes</taxon>
        <taxon>Pucciniales</taxon>
        <taxon>Coleosporiaceae</taxon>
        <taxon>Cronartium</taxon>
    </lineage>
</organism>